<keyword evidence="5" id="KW-1185">Reference proteome</keyword>
<dbReference type="EMBL" id="BGPR01184890">
    <property type="protein sequence ID" value="GBM74041.1"/>
    <property type="molecule type" value="Genomic_DNA"/>
</dbReference>
<gene>
    <name evidence="1" type="ORF">AVEN_102247_1</name>
    <name evidence="3" type="ORF">AVEN_124731_1</name>
    <name evidence="4" type="ORF">AVEN_139705_1</name>
    <name evidence="2" type="ORF">AVEN_238053_1</name>
</gene>
<sequence length="104" mass="11722">MTGLFLGGCRKSELRSDDEDEVAKKRQFYRGSTGSQANELRPWRQNETSRKFLNCGLISTRNGKYQELSRDCYVTSRPVGKSIKASSQTKSELVGVWSAVKLVN</sequence>
<organism evidence="1 5">
    <name type="scientific">Araneus ventricosus</name>
    <name type="common">Orbweaver spider</name>
    <name type="synonym">Epeira ventricosa</name>
    <dbReference type="NCBI Taxonomy" id="182803"/>
    <lineage>
        <taxon>Eukaryota</taxon>
        <taxon>Metazoa</taxon>
        <taxon>Ecdysozoa</taxon>
        <taxon>Arthropoda</taxon>
        <taxon>Chelicerata</taxon>
        <taxon>Arachnida</taxon>
        <taxon>Araneae</taxon>
        <taxon>Araneomorphae</taxon>
        <taxon>Entelegynae</taxon>
        <taxon>Araneoidea</taxon>
        <taxon>Araneidae</taxon>
        <taxon>Araneus</taxon>
    </lineage>
</organism>
<dbReference type="EMBL" id="BGPR01184843">
    <property type="protein sequence ID" value="GBM73898.1"/>
    <property type="molecule type" value="Genomic_DNA"/>
</dbReference>
<evidence type="ECO:0000313" key="4">
    <source>
        <dbReference type="EMBL" id="GBM74041.1"/>
    </source>
</evidence>
<comment type="caution">
    <text evidence="1">The sequence shown here is derived from an EMBL/GenBank/DDBJ whole genome shotgun (WGS) entry which is preliminary data.</text>
</comment>
<reference evidence="1 5" key="1">
    <citation type="journal article" date="2019" name="Sci. Rep.">
        <title>Orb-weaving spider Araneus ventricosus genome elucidates the spidroin gene catalogue.</title>
        <authorList>
            <person name="Kono N."/>
            <person name="Nakamura H."/>
            <person name="Ohtoshi R."/>
            <person name="Moran D.A.P."/>
            <person name="Shinohara A."/>
            <person name="Yoshida Y."/>
            <person name="Fujiwara M."/>
            <person name="Mori M."/>
            <person name="Tomita M."/>
            <person name="Arakawa K."/>
        </authorList>
    </citation>
    <scope>NUCLEOTIDE SEQUENCE [LARGE SCALE GENOMIC DNA]</scope>
</reference>
<evidence type="ECO:0000313" key="3">
    <source>
        <dbReference type="EMBL" id="GBM74028.1"/>
    </source>
</evidence>
<dbReference type="EMBL" id="BGPR01184849">
    <property type="protein sequence ID" value="GBM73922.1"/>
    <property type="molecule type" value="Genomic_DNA"/>
</dbReference>
<evidence type="ECO:0000313" key="5">
    <source>
        <dbReference type="Proteomes" id="UP000499080"/>
    </source>
</evidence>
<dbReference type="Proteomes" id="UP000499080">
    <property type="component" value="Unassembled WGS sequence"/>
</dbReference>
<proteinExistence type="predicted"/>
<name>A0A4Y2I892_ARAVE</name>
<dbReference type="EMBL" id="BGPR01184887">
    <property type="protein sequence ID" value="GBM74028.1"/>
    <property type="molecule type" value="Genomic_DNA"/>
</dbReference>
<dbReference type="AlphaFoldDB" id="A0A4Y2I892"/>
<evidence type="ECO:0000313" key="2">
    <source>
        <dbReference type="EMBL" id="GBM73922.1"/>
    </source>
</evidence>
<protein>
    <submittedName>
        <fullName evidence="1">Uncharacterized protein</fullName>
    </submittedName>
</protein>
<accession>A0A4Y2I892</accession>
<evidence type="ECO:0000313" key="1">
    <source>
        <dbReference type="EMBL" id="GBM73898.1"/>
    </source>
</evidence>